<protein>
    <recommendedName>
        <fullName evidence="1">Serine aminopeptidase S33 domain-containing protein</fullName>
    </recommendedName>
</protein>
<dbReference type="EMBL" id="LCQW01000005">
    <property type="protein sequence ID" value="KKW24643.1"/>
    <property type="molecule type" value="Genomic_DNA"/>
</dbReference>
<evidence type="ECO:0000259" key="1">
    <source>
        <dbReference type="Pfam" id="PF12146"/>
    </source>
</evidence>
<gene>
    <name evidence="2" type="ORF">UY67_C0005G0015</name>
</gene>
<comment type="caution">
    <text evidence="2">The sequence shown here is derived from an EMBL/GenBank/DDBJ whole genome shotgun (WGS) entry which is preliminary data.</text>
</comment>
<reference evidence="2 3" key="1">
    <citation type="journal article" date="2015" name="Nature">
        <title>rRNA introns, odd ribosomes, and small enigmatic genomes across a large radiation of phyla.</title>
        <authorList>
            <person name="Brown C.T."/>
            <person name="Hug L.A."/>
            <person name="Thomas B.C."/>
            <person name="Sharon I."/>
            <person name="Castelle C.J."/>
            <person name="Singh A."/>
            <person name="Wilkins M.J."/>
            <person name="Williams K.H."/>
            <person name="Banfield J.F."/>
        </authorList>
    </citation>
    <scope>NUCLEOTIDE SEQUENCE [LARGE SCALE GENOMIC DNA]</scope>
</reference>
<dbReference type="InterPro" id="IPR013744">
    <property type="entry name" value="SidJ"/>
</dbReference>
<dbReference type="PANTHER" id="PTHR31591">
    <property type="entry name" value="UPF0613 PROTEIN PB24D3.06C"/>
    <property type="match status" value="1"/>
</dbReference>
<accession>A0A0G1X0M0</accession>
<dbReference type="PANTHER" id="PTHR31591:SF1">
    <property type="entry name" value="UPF0613 PROTEIN PB24D3.06C"/>
    <property type="match status" value="1"/>
</dbReference>
<feature type="domain" description="Serine aminopeptidase S33" evidence="1">
    <location>
        <begin position="26"/>
        <end position="268"/>
    </location>
</feature>
<dbReference type="STRING" id="1618671.UY67_C0005G0015"/>
<name>A0A0G1X0M0_9BACT</name>
<dbReference type="Pfam" id="PF12146">
    <property type="entry name" value="Hydrolase_4"/>
    <property type="match status" value="1"/>
</dbReference>
<evidence type="ECO:0000313" key="2">
    <source>
        <dbReference type="EMBL" id="KKW24643.1"/>
    </source>
</evidence>
<proteinExistence type="predicted"/>
<dbReference type="InterPro" id="IPR022742">
    <property type="entry name" value="Hydrolase_4"/>
</dbReference>
<dbReference type="Proteomes" id="UP000034273">
    <property type="component" value="Unassembled WGS sequence"/>
</dbReference>
<dbReference type="InterPro" id="IPR029058">
    <property type="entry name" value="AB_hydrolase_fold"/>
</dbReference>
<evidence type="ECO:0000313" key="3">
    <source>
        <dbReference type="Proteomes" id="UP000034273"/>
    </source>
</evidence>
<dbReference type="Gene3D" id="3.40.50.1820">
    <property type="entry name" value="alpha/beta hydrolase"/>
    <property type="match status" value="1"/>
</dbReference>
<organism evidence="2 3">
    <name type="scientific">Candidatus Kaiserbacteria bacterium GW2011_GWA2_52_12</name>
    <dbReference type="NCBI Taxonomy" id="1618671"/>
    <lineage>
        <taxon>Bacteria</taxon>
        <taxon>Candidatus Kaiseribacteriota</taxon>
    </lineage>
</organism>
<sequence>MKPAFVVEIVTPKKYLLNGLWFGPKKPKRAIVWVHGLGSSMFSKLTIADHLVEKDTAILAFNNRGHDKVASVSSGRNKRVRGGAAHEKFTECVDDIQGAINFAKRSSSRKVYLAGHSTGCQKSIYWASKKQNEVKGIILLAPMSDYAAAMKIDGAKKISTADKVAQKMMRSNRRHMLLPEHTWQWSQLADAQRFISLYSGKGPEEIFTYWDSKRKPRTLQSVRIPTLVLLAEKDEYGDRPAKKIVEWFDKNIQTSHRVHVIPGASHSFKGKEKTVARKIKDFIS</sequence>
<dbReference type="AlphaFoldDB" id="A0A0G1X0M0"/>
<dbReference type="SUPFAM" id="SSF53474">
    <property type="entry name" value="alpha/beta-Hydrolases"/>
    <property type="match status" value="1"/>
</dbReference>